<evidence type="ECO:0000313" key="5">
    <source>
        <dbReference type="Proteomes" id="UP001160390"/>
    </source>
</evidence>
<organism evidence="4 5">
    <name type="scientific">Clonostachys chloroleuca</name>
    <dbReference type="NCBI Taxonomy" id="1926264"/>
    <lineage>
        <taxon>Eukaryota</taxon>
        <taxon>Fungi</taxon>
        <taxon>Dikarya</taxon>
        <taxon>Ascomycota</taxon>
        <taxon>Pezizomycotina</taxon>
        <taxon>Sordariomycetes</taxon>
        <taxon>Hypocreomycetidae</taxon>
        <taxon>Hypocreales</taxon>
        <taxon>Bionectriaceae</taxon>
        <taxon>Clonostachys</taxon>
    </lineage>
</organism>
<keyword evidence="2" id="KW-0175">Coiled coil</keyword>
<sequence length="817" mass="93113">MPTEPPKGPKNTDVCLSKYTPGTYQHWVVSEQIKTRKGQFLKKMEEYEKNMAQAASEKKHTKEDSLRDIKLAYEKLRDLLKSKGAKPFAGLHPDLKGPENDRGYRPNRDQDITDARKAGYLNLMEAAWAGDGERMRALTLRPWGPDEDSTPAQGVRAKVVLEIMKSQWSPQEQAKMQYKMREDAKDDEDDEMSEGENELQIVGEKADGKSTIDDIGVVSMVVTSTTKPHWMIYYHVPRFIMKDGQAEGFENGTLFQHWFNHHVRHGMQFLIDQAQYWVSQNYDFARVGAGDKEDEEMKEPEQEDDEVQEAVEEDNNAGKNREEEEGEQRDTGAGVPLETLVKELDLTEKKKPKHYQGLTVYGKKRSDWANACRQMVAESRSGLSNSPLKYATRSGAIESVRYFLSDKPYQLYSDFGASSLATRDPCIRLLNKVPDGYNRAVSKWLKSDRDSVMHDAIECSDQEKSEKLVKFLIDVCPDALENRSSNGYTPLMSACWNRNVQIMNILIEANVDQSVRLDTGHNILHVALSRKQDVDTLRQILDVIDPTLHAHLSQQRRRLTHGGTEPIHSWISMVCGQGGNRKYDYSRRRWHEYHGEWRNVAQILDLLLEYPNAEGLELLNSVGDTPLHTAIMYRHIVVARILIQFKPELLYRENAVGRTPAEIAYDNLTASQLVKPKTLDLGYTGILITHIIRRMETSHNGRTEDLSSTNAAARLSEAGLSGEYKPEMVEKILTATGLNENDKDLDIGRDLTVRIIRHLRSTAMRNHPHPRRLVSLNEANDVARRLSEEHISRNISIIGPAGWKTTARMAILRNEEI</sequence>
<protein>
    <recommendedName>
        <fullName evidence="6">Ankyrin repeat protein</fullName>
    </recommendedName>
</protein>
<dbReference type="EMBL" id="CABFNP030000902">
    <property type="protein sequence ID" value="CAI6089097.1"/>
    <property type="molecule type" value="Genomic_DNA"/>
</dbReference>
<name>A0AA35M2C3_9HYPO</name>
<feature type="repeat" description="ANK" evidence="1">
    <location>
        <begin position="622"/>
        <end position="654"/>
    </location>
</feature>
<accession>A0AA35M2C3</accession>
<dbReference type="InterPro" id="IPR036770">
    <property type="entry name" value="Ankyrin_rpt-contain_sf"/>
</dbReference>
<feature type="region of interest" description="Disordered" evidence="3">
    <location>
        <begin position="291"/>
        <end position="337"/>
    </location>
</feature>
<evidence type="ECO:0008006" key="6">
    <source>
        <dbReference type="Google" id="ProtNLM"/>
    </source>
</evidence>
<feature type="compositionally biased region" description="Acidic residues" evidence="3">
    <location>
        <begin position="292"/>
        <end position="315"/>
    </location>
</feature>
<evidence type="ECO:0000256" key="2">
    <source>
        <dbReference type="SAM" id="Coils"/>
    </source>
</evidence>
<evidence type="ECO:0000313" key="4">
    <source>
        <dbReference type="EMBL" id="CAI6089097.1"/>
    </source>
</evidence>
<dbReference type="AlphaFoldDB" id="A0AA35M2C3"/>
<dbReference type="Gene3D" id="1.25.40.20">
    <property type="entry name" value="Ankyrin repeat-containing domain"/>
    <property type="match status" value="2"/>
</dbReference>
<evidence type="ECO:0000256" key="1">
    <source>
        <dbReference type="PROSITE-ProRule" id="PRU00023"/>
    </source>
</evidence>
<comment type="caution">
    <text evidence="4">The sequence shown here is derived from an EMBL/GenBank/DDBJ whole genome shotgun (WGS) entry which is preliminary data.</text>
</comment>
<dbReference type="PANTHER" id="PTHR24121">
    <property type="entry name" value="NO MECHANORECEPTOR POTENTIAL C, ISOFORM D-RELATED"/>
    <property type="match status" value="1"/>
</dbReference>
<dbReference type="Pfam" id="PF00023">
    <property type="entry name" value="Ank"/>
    <property type="match status" value="1"/>
</dbReference>
<dbReference type="InterPro" id="IPR002110">
    <property type="entry name" value="Ankyrin_rpt"/>
</dbReference>
<keyword evidence="1" id="KW-0040">ANK repeat</keyword>
<gene>
    <name evidence="4" type="ORF">CCHLO57077_00013876</name>
</gene>
<feature type="coiled-coil region" evidence="2">
    <location>
        <begin position="37"/>
        <end position="64"/>
    </location>
</feature>
<feature type="repeat" description="ANK" evidence="1">
    <location>
        <begin position="486"/>
        <end position="518"/>
    </location>
</feature>
<dbReference type="Pfam" id="PF12796">
    <property type="entry name" value="Ank_2"/>
    <property type="match status" value="1"/>
</dbReference>
<keyword evidence="5" id="KW-1185">Reference proteome</keyword>
<reference evidence="4" key="1">
    <citation type="submission" date="2023-01" db="EMBL/GenBank/DDBJ databases">
        <authorList>
            <person name="Piombo E."/>
        </authorList>
    </citation>
    <scope>NUCLEOTIDE SEQUENCE</scope>
</reference>
<dbReference type="SUPFAM" id="SSF48403">
    <property type="entry name" value="Ankyrin repeat"/>
    <property type="match status" value="1"/>
</dbReference>
<feature type="region of interest" description="Disordered" evidence="3">
    <location>
        <begin position="85"/>
        <end position="110"/>
    </location>
</feature>
<proteinExistence type="predicted"/>
<feature type="compositionally biased region" description="Basic and acidic residues" evidence="3">
    <location>
        <begin position="93"/>
        <end position="110"/>
    </location>
</feature>
<dbReference type="PROSITE" id="PS50088">
    <property type="entry name" value="ANK_REPEAT"/>
    <property type="match status" value="2"/>
</dbReference>
<dbReference type="Proteomes" id="UP001160390">
    <property type="component" value="Unassembled WGS sequence"/>
</dbReference>
<evidence type="ECO:0000256" key="3">
    <source>
        <dbReference type="SAM" id="MobiDB-lite"/>
    </source>
</evidence>
<dbReference type="PANTHER" id="PTHR24121:SF23">
    <property type="entry name" value="NO MECHANORECEPTOR POTENTIAL C, ISOFORM H"/>
    <property type="match status" value="1"/>
</dbReference>
<dbReference type="SMART" id="SM00248">
    <property type="entry name" value="ANK"/>
    <property type="match status" value="5"/>
</dbReference>